<sequence length="633" mass="71901">MLSLLKNAKIIKKLFKSLSSPVYLLVNQGVTEKLSIRESSRIRRTNIIAIFLIINTLLGLWLGGQVSITATIAECVACLLYASSIIFNRFLKYRTAKVLLICSVNIIAFLFSFHIIHAFTYLFFIPISFLGFVVFRKKEYVFIVFAVLLSFILFITRVWLSIEIFNVPTINQQSTDLANKVIATELFVVCLILVYYMFLENDRTSSLLAKEIKKAQQSEVELAKYHQANLYLTQSTVIRTGSLQEALNVIAKVASETMQVSRVNIWQFDENYTQITCLAHYDLEQKENIIGTVIKAIDYPIYFQHLSQAELTTAVDARNDEFTKEFKESYLEPADIYSLLDIPIKIEGKMQGIICFEQTKEKKDWTINEKEFGLSIASIAALAIETAARKQMNAQLTQSLEAKDMILNILAHDLKNPISGTITACDVIKNEADRIQDPEVKAEIEMYAELITQSQKHAHNIIQDLLETIKLEAEKATALIVEKVELNDFIHPIFNSFEAKAKNKQIQLTHNFYQQELYADINPTKFERIIENLMTNAVKFTPKGGRVSLLLHAGNLHHLIIVQDNGIGIPLENQAIVFNKFTKAKRKGTEGEPTNGLGLFICKQIVEMHKGEIWVESKEGQGSAFYVKIPKAY</sequence>
<dbReference type="InterPro" id="IPR003018">
    <property type="entry name" value="GAF"/>
</dbReference>
<dbReference type="PRINTS" id="PR00344">
    <property type="entry name" value="BCTRLSENSOR"/>
</dbReference>
<dbReference type="RefSeq" id="WP_091543481.1">
    <property type="nucleotide sequence ID" value="NZ_FONY01000011.1"/>
</dbReference>
<evidence type="ECO:0000256" key="5">
    <source>
        <dbReference type="ARBA" id="ARBA00022777"/>
    </source>
</evidence>
<evidence type="ECO:0000256" key="6">
    <source>
        <dbReference type="SAM" id="Phobius"/>
    </source>
</evidence>
<accession>A0A1I2EU72</accession>
<dbReference type="Pfam" id="PF01590">
    <property type="entry name" value="GAF"/>
    <property type="match status" value="1"/>
</dbReference>
<dbReference type="Pfam" id="PF00512">
    <property type="entry name" value="HisKA"/>
    <property type="match status" value="1"/>
</dbReference>
<keyword evidence="6" id="KW-0472">Membrane</keyword>
<dbReference type="InterPro" id="IPR029016">
    <property type="entry name" value="GAF-like_dom_sf"/>
</dbReference>
<dbReference type="SUPFAM" id="SSF55874">
    <property type="entry name" value="ATPase domain of HSP90 chaperone/DNA topoisomerase II/histidine kinase"/>
    <property type="match status" value="1"/>
</dbReference>
<comment type="catalytic activity">
    <reaction evidence="1">
        <text>ATP + protein L-histidine = ADP + protein N-phospho-L-histidine.</text>
        <dbReference type="EC" id="2.7.13.3"/>
    </reaction>
</comment>
<dbReference type="CDD" id="cd00082">
    <property type="entry name" value="HisKA"/>
    <property type="match status" value="1"/>
</dbReference>
<keyword evidence="4" id="KW-0808">Transferase</keyword>
<dbReference type="InterPro" id="IPR003661">
    <property type="entry name" value="HisK_dim/P_dom"/>
</dbReference>
<dbReference type="PANTHER" id="PTHR43547">
    <property type="entry name" value="TWO-COMPONENT HISTIDINE KINASE"/>
    <property type="match status" value="1"/>
</dbReference>
<evidence type="ECO:0000256" key="3">
    <source>
        <dbReference type="ARBA" id="ARBA00022553"/>
    </source>
</evidence>
<feature type="transmembrane region" description="Helical" evidence="6">
    <location>
        <begin position="181"/>
        <end position="199"/>
    </location>
</feature>
<proteinExistence type="predicted"/>
<dbReference type="Gene3D" id="1.10.287.130">
    <property type="match status" value="1"/>
</dbReference>
<dbReference type="Gene3D" id="3.30.565.10">
    <property type="entry name" value="Histidine kinase-like ATPase, C-terminal domain"/>
    <property type="match status" value="1"/>
</dbReference>
<dbReference type="FunFam" id="3.30.565.10:FF:000006">
    <property type="entry name" value="Sensor histidine kinase WalK"/>
    <property type="match status" value="1"/>
</dbReference>
<evidence type="ECO:0000259" key="7">
    <source>
        <dbReference type="PROSITE" id="PS50109"/>
    </source>
</evidence>
<dbReference type="SUPFAM" id="SSF47384">
    <property type="entry name" value="Homodimeric domain of signal transducing histidine kinase"/>
    <property type="match status" value="1"/>
</dbReference>
<reference evidence="8 9" key="1">
    <citation type="submission" date="2016-10" db="EMBL/GenBank/DDBJ databases">
        <authorList>
            <person name="de Groot N.N."/>
        </authorList>
    </citation>
    <scope>NUCLEOTIDE SEQUENCE [LARGE SCALE GENOMIC DNA]</scope>
    <source>
        <strain>GEY</strain>
        <strain evidence="9">DSM 9560</strain>
    </source>
</reference>
<dbReference type="SMART" id="SM00065">
    <property type="entry name" value="GAF"/>
    <property type="match status" value="1"/>
</dbReference>
<protein>
    <recommendedName>
        <fullName evidence="2">histidine kinase</fullName>
        <ecNumber evidence="2">2.7.13.3</ecNumber>
    </recommendedName>
</protein>
<dbReference type="OrthoDB" id="9757990at2"/>
<keyword evidence="6" id="KW-0812">Transmembrane</keyword>
<keyword evidence="3" id="KW-0597">Phosphoprotein</keyword>
<dbReference type="InterPro" id="IPR036890">
    <property type="entry name" value="HATPase_C_sf"/>
</dbReference>
<keyword evidence="6" id="KW-1133">Transmembrane helix</keyword>
<dbReference type="PROSITE" id="PS50109">
    <property type="entry name" value="HIS_KIN"/>
    <property type="match status" value="1"/>
</dbReference>
<organism evidence="8 9">
    <name type="scientific">Thermoflexibacter ruber</name>
    <dbReference type="NCBI Taxonomy" id="1003"/>
    <lineage>
        <taxon>Bacteria</taxon>
        <taxon>Pseudomonadati</taxon>
        <taxon>Bacteroidota</taxon>
        <taxon>Cytophagia</taxon>
        <taxon>Cytophagales</taxon>
        <taxon>Thermoflexibacteraceae</taxon>
        <taxon>Thermoflexibacter</taxon>
    </lineage>
</organism>
<evidence type="ECO:0000256" key="1">
    <source>
        <dbReference type="ARBA" id="ARBA00000085"/>
    </source>
</evidence>
<dbReference type="InterPro" id="IPR003594">
    <property type="entry name" value="HATPase_dom"/>
</dbReference>
<dbReference type="Proteomes" id="UP000199513">
    <property type="component" value="Unassembled WGS sequence"/>
</dbReference>
<dbReference type="InterPro" id="IPR005467">
    <property type="entry name" value="His_kinase_dom"/>
</dbReference>
<evidence type="ECO:0000256" key="2">
    <source>
        <dbReference type="ARBA" id="ARBA00012438"/>
    </source>
</evidence>
<feature type="transmembrane region" description="Helical" evidence="6">
    <location>
        <begin position="140"/>
        <end position="160"/>
    </location>
</feature>
<feature type="domain" description="Histidine kinase" evidence="7">
    <location>
        <begin position="409"/>
        <end position="633"/>
    </location>
</feature>
<evidence type="ECO:0000256" key="4">
    <source>
        <dbReference type="ARBA" id="ARBA00022679"/>
    </source>
</evidence>
<dbReference type="AlphaFoldDB" id="A0A1I2EU72"/>
<dbReference type="Gene3D" id="3.30.450.40">
    <property type="match status" value="1"/>
</dbReference>
<feature type="transmembrane region" description="Helical" evidence="6">
    <location>
        <begin position="45"/>
        <end position="62"/>
    </location>
</feature>
<dbReference type="Pfam" id="PF02518">
    <property type="entry name" value="HATPase_c"/>
    <property type="match status" value="1"/>
</dbReference>
<feature type="transmembrane region" description="Helical" evidence="6">
    <location>
        <begin position="98"/>
        <end position="120"/>
    </location>
</feature>
<dbReference type="PANTHER" id="PTHR43547:SF2">
    <property type="entry name" value="HYBRID SIGNAL TRANSDUCTION HISTIDINE KINASE C"/>
    <property type="match status" value="1"/>
</dbReference>
<feature type="transmembrane region" description="Helical" evidence="6">
    <location>
        <begin position="68"/>
        <end position="91"/>
    </location>
</feature>
<keyword evidence="5 8" id="KW-0418">Kinase</keyword>
<dbReference type="STRING" id="1003.SAMN04488541_101155"/>
<dbReference type="SUPFAM" id="SSF55781">
    <property type="entry name" value="GAF domain-like"/>
    <property type="match status" value="1"/>
</dbReference>
<dbReference type="SMART" id="SM00387">
    <property type="entry name" value="HATPase_c"/>
    <property type="match status" value="1"/>
</dbReference>
<dbReference type="EMBL" id="FONY01000011">
    <property type="protein sequence ID" value="SFE96632.1"/>
    <property type="molecule type" value="Genomic_DNA"/>
</dbReference>
<evidence type="ECO:0000313" key="8">
    <source>
        <dbReference type="EMBL" id="SFE96632.1"/>
    </source>
</evidence>
<dbReference type="SMART" id="SM00388">
    <property type="entry name" value="HisKA"/>
    <property type="match status" value="1"/>
</dbReference>
<keyword evidence="9" id="KW-1185">Reference proteome</keyword>
<dbReference type="InterPro" id="IPR036097">
    <property type="entry name" value="HisK_dim/P_sf"/>
</dbReference>
<dbReference type="InterPro" id="IPR004358">
    <property type="entry name" value="Sig_transdc_His_kin-like_C"/>
</dbReference>
<dbReference type="EC" id="2.7.13.3" evidence="2"/>
<evidence type="ECO:0000313" key="9">
    <source>
        <dbReference type="Proteomes" id="UP000199513"/>
    </source>
</evidence>
<name>A0A1I2EU72_9BACT</name>
<dbReference type="CDD" id="cd00075">
    <property type="entry name" value="HATPase"/>
    <property type="match status" value="1"/>
</dbReference>
<gene>
    <name evidence="8" type="ORF">SAMN04488541_101155</name>
</gene>
<dbReference type="GO" id="GO:0000155">
    <property type="term" value="F:phosphorelay sensor kinase activity"/>
    <property type="evidence" value="ECO:0007669"/>
    <property type="project" value="InterPro"/>
</dbReference>